<evidence type="ECO:0000313" key="4">
    <source>
        <dbReference type="EMBL" id="OMJ76663.1"/>
    </source>
</evidence>
<dbReference type="Pfam" id="PF13920">
    <property type="entry name" value="zf-C3HC4_3"/>
    <property type="match status" value="1"/>
</dbReference>
<keyword evidence="5" id="KW-1185">Reference proteome</keyword>
<feature type="domain" description="RING-type" evidence="3">
    <location>
        <begin position="200"/>
        <end position="234"/>
    </location>
</feature>
<feature type="chain" id="PRO_5012887372" description="RING-type domain-containing protein" evidence="2">
    <location>
        <begin position="23"/>
        <end position="247"/>
    </location>
</feature>
<keyword evidence="1" id="KW-0863">Zinc-finger</keyword>
<reference evidence="4 5" key="1">
    <citation type="submission" date="2016-11" db="EMBL/GenBank/DDBJ databases">
        <title>The macronuclear genome of Stentor coeruleus: a giant cell with tiny introns.</title>
        <authorList>
            <person name="Slabodnick M."/>
            <person name="Ruby J.G."/>
            <person name="Reiff S.B."/>
            <person name="Swart E.C."/>
            <person name="Gosai S."/>
            <person name="Prabakaran S."/>
            <person name="Witkowska E."/>
            <person name="Larue G.E."/>
            <person name="Fisher S."/>
            <person name="Freeman R.M."/>
            <person name="Gunawardena J."/>
            <person name="Chu W."/>
            <person name="Stover N.A."/>
            <person name="Gregory B.D."/>
            <person name="Nowacki M."/>
            <person name="Derisi J."/>
            <person name="Roy S.W."/>
            <person name="Marshall W.F."/>
            <person name="Sood P."/>
        </authorList>
    </citation>
    <scope>NUCLEOTIDE SEQUENCE [LARGE SCALE GENOMIC DNA]</scope>
    <source>
        <strain evidence="4">WM001</strain>
    </source>
</reference>
<dbReference type="EMBL" id="MPUH01000619">
    <property type="protein sequence ID" value="OMJ76663.1"/>
    <property type="molecule type" value="Genomic_DNA"/>
</dbReference>
<comment type="caution">
    <text evidence="4">The sequence shown here is derived from an EMBL/GenBank/DDBJ whole genome shotgun (WGS) entry which is preliminary data.</text>
</comment>
<dbReference type="Proteomes" id="UP000187209">
    <property type="component" value="Unassembled WGS sequence"/>
</dbReference>
<dbReference type="GO" id="GO:0008270">
    <property type="term" value="F:zinc ion binding"/>
    <property type="evidence" value="ECO:0007669"/>
    <property type="project" value="UniProtKB-KW"/>
</dbReference>
<dbReference type="PANTHER" id="PTHR22996:SF0">
    <property type="entry name" value="RE60872P-RELATED"/>
    <property type="match status" value="1"/>
</dbReference>
<evidence type="ECO:0000256" key="1">
    <source>
        <dbReference type="PROSITE-ProRule" id="PRU00175"/>
    </source>
</evidence>
<sequence length="247" mass="27866">MIIFRVLILIIITGKKVKVVYSANTDVFESFPPEKFHKIKCTNILLTGSKHNLSVYINKDTKVHGQTIVSTRKRDSLGWKDSINSLIHLATSIFSTAIAKSLRKFITSTEDIIKEGSDLYVKGFIYKVNNSVKMLPKYVTLNPDIEKMHVRNMLGFSSKLFVISAFLWLAAWAYRKTKAGEWKILSNKEPQAEEGSGADCIICLTYQRNVVFSPCNHLAVCSRCANLPNCPVCRAVITKISEIKFIL</sequence>
<protein>
    <recommendedName>
        <fullName evidence="3">RING-type domain-containing protein</fullName>
    </recommendedName>
</protein>
<dbReference type="Gene3D" id="3.30.40.10">
    <property type="entry name" value="Zinc/RING finger domain, C3HC4 (zinc finger)"/>
    <property type="match status" value="1"/>
</dbReference>
<organism evidence="4 5">
    <name type="scientific">Stentor coeruleus</name>
    <dbReference type="NCBI Taxonomy" id="5963"/>
    <lineage>
        <taxon>Eukaryota</taxon>
        <taxon>Sar</taxon>
        <taxon>Alveolata</taxon>
        <taxon>Ciliophora</taxon>
        <taxon>Postciliodesmatophora</taxon>
        <taxon>Heterotrichea</taxon>
        <taxon>Heterotrichida</taxon>
        <taxon>Stentoridae</taxon>
        <taxon>Stentor</taxon>
    </lineage>
</organism>
<keyword evidence="2" id="KW-0732">Signal</keyword>
<dbReference type="InterPro" id="IPR045194">
    <property type="entry name" value="MGRN1/RNF157-like"/>
</dbReference>
<proteinExistence type="predicted"/>
<dbReference type="AlphaFoldDB" id="A0A1R2BIQ0"/>
<evidence type="ECO:0000259" key="3">
    <source>
        <dbReference type="PROSITE" id="PS50089"/>
    </source>
</evidence>
<keyword evidence="1" id="KW-0479">Metal-binding</keyword>
<accession>A0A1R2BIQ0</accession>
<name>A0A1R2BIQ0_9CILI</name>
<dbReference type="SMART" id="SM00184">
    <property type="entry name" value="RING"/>
    <property type="match status" value="1"/>
</dbReference>
<dbReference type="InterPro" id="IPR001841">
    <property type="entry name" value="Znf_RING"/>
</dbReference>
<gene>
    <name evidence="4" type="ORF">SteCoe_23936</name>
</gene>
<evidence type="ECO:0000313" key="5">
    <source>
        <dbReference type="Proteomes" id="UP000187209"/>
    </source>
</evidence>
<dbReference type="PANTHER" id="PTHR22996">
    <property type="entry name" value="MAHOGUNIN"/>
    <property type="match status" value="1"/>
</dbReference>
<dbReference type="OrthoDB" id="1711136at2759"/>
<dbReference type="SUPFAM" id="SSF57850">
    <property type="entry name" value="RING/U-box"/>
    <property type="match status" value="1"/>
</dbReference>
<feature type="signal peptide" evidence="2">
    <location>
        <begin position="1"/>
        <end position="22"/>
    </location>
</feature>
<dbReference type="InterPro" id="IPR013083">
    <property type="entry name" value="Znf_RING/FYVE/PHD"/>
</dbReference>
<dbReference type="PROSITE" id="PS50089">
    <property type="entry name" value="ZF_RING_2"/>
    <property type="match status" value="1"/>
</dbReference>
<keyword evidence="1" id="KW-0862">Zinc</keyword>
<dbReference type="GO" id="GO:0061630">
    <property type="term" value="F:ubiquitin protein ligase activity"/>
    <property type="evidence" value="ECO:0007669"/>
    <property type="project" value="UniProtKB-EC"/>
</dbReference>
<evidence type="ECO:0000256" key="2">
    <source>
        <dbReference type="SAM" id="SignalP"/>
    </source>
</evidence>
<dbReference type="GO" id="GO:0016567">
    <property type="term" value="P:protein ubiquitination"/>
    <property type="evidence" value="ECO:0007669"/>
    <property type="project" value="TreeGrafter"/>
</dbReference>